<dbReference type="InterPro" id="IPR007111">
    <property type="entry name" value="NACHT_NTPase"/>
</dbReference>
<keyword evidence="3" id="KW-1185">Reference proteome</keyword>
<dbReference type="AlphaFoldDB" id="T1II67"/>
<dbReference type="PhylomeDB" id="T1II67"/>
<dbReference type="EMBL" id="JH430143">
    <property type="status" value="NOT_ANNOTATED_CDS"/>
    <property type="molecule type" value="Genomic_DNA"/>
</dbReference>
<sequence>MGTICCKTASNNCDDCRAPLLTEEKGASSGNTFLTVERDADHIHIKPYVNKSRRTTTNIININTTPNAVPDPEAICSNLLTRDIRSCCNTTDENNYQPCDIFRKKLQNFYKKLTLPKVAWLERGQDLSLVEHFIQLKLNESENTVTVEEIFNPIEDEKAHRIQIDGQPGFGKTTLATKLAYDWANSEEYINFKFVLLVPLRELQNRSIDDAIDEIGKRCTCNDAVQIIYNHKKSTLLILDGLDEISQQEREEIVKILYRQMYEDATVIVFCRTGLFNLSMIERRKLFGVSNMRDDFQCKQISTLGVANDEKKQDFLEKILPKSTVNRIMERLSSQWKLFNSPLLLMLLAVIIQEGENIEDFTTNTEFYKKLFNCIFKHSFVKRGRDIDSDFDLFALNSSANPIQESMRQFGKLSAQKIFNNDLTFDCNNFTREIYELGFLISHEELTFVNAKTHFEALHLTIIEFAAAFAFWVDLKLNISTVLLQEDLKLVVNHFFKTEGTSKLLPFLAGLMEDELDQLLFQIESFSGWFGLSINRTLNLVAECLSDNVSSSKNLRSFIPSLVDCSKLSGDKLKLKELLVYGSKCGKIEKIVIRDREDIWMVTNEITTLFQLNVSYLTVLGNSQLFSNPIPFNGSLNEVLHFATSTNCTSCILLELSNFSQLTEFCELMRREKTLSRIKLHYLQIKIINLLNLDIVKRNTIIDVLKYNQVQYLDLHLYSETNKLCDISGFLLAAARSKYLTCVKFCNVSIDFFELTNGGKKKFTEINLKHCTLTCKQPLLFKNCCHHLLIDDDKYSEDIKGIFEVEPSTLSCRDESFIDDLRVNSPTWTGFNTVTTACFRLEKHLSSAVAWTNLQTLYLDGFCFTNLSELAKSILTLPIVNLGFYDYLNYSKLFKYMNDMWANNKSHLKRLLLKRHNVYENAPGFDLITDYIRELVEGLARSQWDEIYFFESDINFHNCVDIPLFSTVQLTRANLSFICVEFGISEQCFCKNYDSYFNMVFNPPEVLSITRKCH</sequence>
<dbReference type="InterPro" id="IPR027417">
    <property type="entry name" value="P-loop_NTPase"/>
</dbReference>
<dbReference type="PROSITE" id="PS50837">
    <property type="entry name" value="NACHT"/>
    <property type="match status" value="1"/>
</dbReference>
<reference evidence="3" key="1">
    <citation type="submission" date="2011-05" db="EMBL/GenBank/DDBJ databases">
        <authorList>
            <person name="Richards S.R."/>
            <person name="Qu J."/>
            <person name="Jiang H."/>
            <person name="Jhangiani S.N."/>
            <person name="Agravi P."/>
            <person name="Goodspeed R."/>
            <person name="Gross S."/>
            <person name="Mandapat C."/>
            <person name="Jackson L."/>
            <person name="Mathew T."/>
            <person name="Pu L."/>
            <person name="Thornton R."/>
            <person name="Saada N."/>
            <person name="Wilczek-Boney K.B."/>
            <person name="Lee S."/>
            <person name="Kovar C."/>
            <person name="Wu Y."/>
            <person name="Scherer S.E."/>
            <person name="Worley K.C."/>
            <person name="Muzny D.M."/>
            <person name="Gibbs R."/>
        </authorList>
    </citation>
    <scope>NUCLEOTIDE SEQUENCE</scope>
    <source>
        <strain evidence="3">Brora</strain>
    </source>
</reference>
<dbReference type="HOGENOM" id="CLU_297235_0_0_1"/>
<reference evidence="2" key="2">
    <citation type="submission" date="2015-02" db="UniProtKB">
        <authorList>
            <consortium name="EnsemblMetazoa"/>
        </authorList>
    </citation>
    <scope>IDENTIFICATION</scope>
</reference>
<evidence type="ECO:0000259" key="1">
    <source>
        <dbReference type="PROSITE" id="PS50837"/>
    </source>
</evidence>
<dbReference type="EnsemblMetazoa" id="SMAR000559-RA">
    <property type="protein sequence ID" value="SMAR000559-PA"/>
    <property type="gene ID" value="SMAR000559"/>
</dbReference>
<dbReference type="Pfam" id="PF05729">
    <property type="entry name" value="NACHT"/>
    <property type="match status" value="1"/>
</dbReference>
<evidence type="ECO:0000313" key="2">
    <source>
        <dbReference type="EnsemblMetazoa" id="SMAR000559-PA"/>
    </source>
</evidence>
<protein>
    <recommendedName>
        <fullName evidence="1">NACHT domain-containing protein</fullName>
    </recommendedName>
</protein>
<dbReference type="SUPFAM" id="SSF52540">
    <property type="entry name" value="P-loop containing nucleoside triphosphate hydrolases"/>
    <property type="match status" value="1"/>
</dbReference>
<name>T1II67_STRMM</name>
<dbReference type="PANTHER" id="PTHR46844">
    <property type="entry name" value="SLR5058 PROTEIN"/>
    <property type="match status" value="1"/>
</dbReference>
<dbReference type="Proteomes" id="UP000014500">
    <property type="component" value="Unassembled WGS sequence"/>
</dbReference>
<accession>T1II67</accession>
<feature type="domain" description="NACHT" evidence="1">
    <location>
        <begin position="160"/>
        <end position="274"/>
    </location>
</feature>
<proteinExistence type="predicted"/>
<dbReference type="Gene3D" id="3.40.50.300">
    <property type="entry name" value="P-loop containing nucleotide triphosphate hydrolases"/>
    <property type="match status" value="1"/>
</dbReference>
<organism evidence="2 3">
    <name type="scientific">Strigamia maritima</name>
    <name type="common">European centipede</name>
    <name type="synonym">Geophilus maritimus</name>
    <dbReference type="NCBI Taxonomy" id="126957"/>
    <lineage>
        <taxon>Eukaryota</taxon>
        <taxon>Metazoa</taxon>
        <taxon>Ecdysozoa</taxon>
        <taxon>Arthropoda</taxon>
        <taxon>Myriapoda</taxon>
        <taxon>Chilopoda</taxon>
        <taxon>Pleurostigmophora</taxon>
        <taxon>Geophilomorpha</taxon>
        <taxon>Linotaeniidae</taxon>
        <taxon>Strigamia</taxon>
    </lineage>
</organism>
<evidence type="ECO:0000313" key="3">
    <source>
        <dbReference type="Proteomes" id="UP000014500"/>
    </source>
</evidence>
<dbReference type="PANTHER" id="PTHR46844:SF1">
    <property type="entry name" value="SLR5058 PROTEIN"/>
    <property type="match status" value="1"/>
</dbReference>
<dbReference type="eggNOG" id="ENOG502QTJW">
    <property type="taxonomic scope" value="Eukaryota"/>
</dbReference>